<keyword evidence="4" id="KW-0119">Carbohydrate metabolism</keyword>
<feature type="domain" description="Amidohydrolase-related" evidence="8">
    <location>
        <begin position="60"/>
        <end position="407"/>
    </location>
</feature>
<dbReference type="GO" id="GO:0008448">
    <property type="term" value="F:N-acetylglucosamine-6-phosphate deacetylase activity"/>
    <property type="evidence" value="ECO:0007669"/>
    <property type="project" value="InterPro"/>
</dbReference>
<keyword evidence="10" id="KW-1185">Reference proteome</keyword>
<reference evidence="9 10" key="1">
    <citation type="submission" date="2019-05" db="EMBL/GenBank/DDBJ databases">
        <title>Nesterenkonia sp. GY239, isolated from the Southern Atlantic Ocean.</title>
        <authorList>
            <person name="Zhang G."/>
        </authorList>
    </citation>
    <scope>NUCLEOTIDE SEQUENCE [LARGE SCALE GENOMIC DNA]</scope>
    <source>
        <strain evidence="9 10">GY239</strain>
    </source>
</reference>
<evidence type="ECO:0000256" key="1">
    <source>
        <dbReference type="ARBA" id="ARBA00010716"/>
    </source>
</evidence>
<proteinExistence type="inferred from homology"/>
<feature type="binding site" evidence="7">
    <location>
        <position position="135"/>
    </location>
    <ligand>
        <name>Zn(2+)</name>
        <dbReference type="ChEBI" id="CHEBI:29105"/>
    </ligand>
</feature>
<dbReference type="EMBL" id="VAWA01000025">
    <property type="protein sequence ID" value="TLP71837.1"/>
    <property type="molecule type" value="Genomic_DNA"/>
</dbReference>
<feature type="binding site" evidence="6">
    <location>
        <position position="276"/>
    </location>
    <ligand>
        <name>substrate</name>
    </ligand>
</feature>
<dbReference type="PANTHER" id="PTHR11113">
    <property type="entry name" value="N-ACETYLGLUCOSAMINE-6-PHOSPHATE DEACETYLASE"/>
    <property type="match status" value="1"/>
</dbReference>
<dbReference type="Pfam" id="PF01979">
    <property type="entry name" value="Amidohydro_1"/>
    <property type="match status" value="1"/>
</dbReference>
<gene>
    <name evidence="9" type="ORF">FEF27_12180</name>
</gene>
<feature type="binding site" evidence="7">
    <location>
        <position position="201"/>
    </location>
    <ligand>
        <name>Zn(2+)</name>
        <dbReference type="ChEBI" id="CHEBI:29105"/>
    </ligand>
</feature>
<evidence type="ECO:0000259" key="8">
    <source>
        <dbReference type="Pfam" id="PF01979"/>
    </source>
</evidence>
<evidence type="ECO:0000256" key="5">
    <source>
        <dbReference type="PIRSR" id="PIRSR038994-1"/>
    </source>
</evidence>
<feature type="binding site" evidence="7">
    <location>
        <position position="238"/>
    </location>
    <ligand>
        <name>Zn(2+)</name>
        <dbReference type="ChEBI" id="CHEBI:29105"/>
    </ligand>
</feature>
<organism evidence="9 10">
    <name type="scientific">Nesterenkonia sphaerica</name>
    <dbReference type="NCBI Taxonomy" id="1804988"/>
    <lineage>
        <taxon>Bacteria</taxon>
        <taxon>Bacillati</taxon>
        <taxon>Actinomycetota</taxon>
        <taxon>Actinomycetes</taxon>
        <taxon>Micrococcales</taxon>
        <taxon>Micrococcaceae</taxon>
        <taxon>Nesterenkonia</taxon>
    </lineage>
</organism>
<name>A0A5R9A1R8_9MICC</name>
<protein>
    <submittedName>
        <fullName evidence="9">N-acetylglucosamine-6-phosphate deacetylase</fullName>
    </submittedName>
</protein>
<dbReference type="OrthoDB" id="9776488at2"/>
<dbReference type="GO" id="GO:0046872">
    <property type="term" value="F:metal ion binding"/>
    <property type="evidence" value="ECO:0007669"/>
    <property type="project" value="UniProtKB-KW"/>
</dbReference>
<evidence type="ECO:0000256" key="4">
    <source>
        <dbReference type="ARBA" id="ARBA00023277"/>
    </source>
</evidence>
<dbReference type="Proteomes" id="UP000306544">
    <property type="component" value="Unassembled WGS sequence"/>
</dbReference>
<accession>A0A5R9A1R8</accession>
<keyword evidence="3" id="KW-0378">Hydrolase</keyword>
<dbReference type="AlphaFoldDB" id="A0A5R9A1R8"/>
<feature type="binding site" evidence="6">
    <location>
        <begin position="344"/>
        <end position="346"/>
    </location>
    <ligand>
        <name>substrate</name>
    </ligand>
</feature>
<evidence type="ECO:0000256" key="7">
    <source>
        <dbReference type="PIRSR" id="PIRSR038994-3"/>
    </source>
</evidence>
<feature type="binding site" evidence="6">
    <location>
        <position position="249"/>
    </location>
    <ligand>
        <name>substrate</name>
    </ligand>
</feature>
<evidence type="ECO:0000313" key="9">
    <source>
        <dbReference type="EMBL" id="TLP71837.1"/>
    </source>
</evidence>
<dbReference type="Gene3D" id="2.30.40.10">
    <property type="entry name" value="Urease, subunit C, domain 1"/>
    <property type="match status" value="1"/>
</dbReference>
<dbReference type="SUPFAM" id="SSF51556">
    <property type="entry name" value="Metallo-dependent hydrolases"/>
    <property type="match status" value="1"/>
</dbReference>
<dbReference type="Gene3D" id="3.20.20.140">
    <property type="entry name" value="Metal-dependent hydrolases"/>
    <property type="match status" value="1"/>
</dbReference>
<evidence type="ECO:0000313" key="10">
    <source>
        <dbReference type="Proteomes" id="UP000306544"/>
    </source>
</evidence>
<dbReference type="PANTHER" id="PTHR11113:SF14">
    <property type="entry name" value="N-ACETYLGLUCOSAMINE-6-PHOSPHATE DEACETYLASE"/>
    <property type="match status" value="1"/>
</dbReference>
<feature type="active site" description="Proton donor/acceptor" evidence="5">
    <location>
        <position position="299"/>
    </location>
</feature>
<dbReference type="PIRSF" id="PIRSF038994">
    <property type="entry name" value="NagA"/>
    <property type="match status" value="1"/>
</dbReference>
<feature type="binding site" evidence="6">
    <location>
        <position position="146"/>
    </location>
    <ligand>
        <name>substrate</name>
    </ligand>
</feature>
<keyword evidence="2 7" id="KW-0479">Metal-binding</keyword>
<dbReference type="InterPro" id="IPR032466">
    <property type="entry name" value="Metal_Hydrolase"/>
</dbReference>
<evidence type="ECO:0000256" key="3">
    <source>
        <dbReference type="ARBA" id="ARBA00022801"/>
    </source>
</evidence>
<comment type="cofactor">
    <cofactor evidence="7">
        <name>a divalent metal cation</name>
        <dbReference type="ChEBI" id="CHEBI:60240"/>
    </cofactor>
    <text evidence="7">Binds 1 divalent metal cation per subunit.</text>
</comment>
<dbReference type="InterPro" id="IPR011059">
    <property type="entry name" value="Metal-dep_hydrolase_composite"/>
</dbReference>
<comment type="similarity">
    <text evidence="1">Belongs to the metallo-dependent hydrolases superfamily. NagA family.</text>
</comment>
<comment type="caution">
    <text evidence="9">The sequence shown here is derived from an EMBL/GenBank/DDBJ whole genome shotgun (WGS) entry which is preliminary data.</text>
</comment>
<dbReference type="GO" id="GO:0006046">
    <property type="term" value="P:N-acetylglucosamine catabolic process"/>
    <property type="evidence" value="ECO:0007669"/>
    <property type="project" value="TreeGrafter"/>
</dbReference>
<dbReference type="InterPro" id="IPR003764">
    <property type="entry name" value="GlcNAc_6-P_deAcase"/>
</dbReference>
<sequence>MASQYRILQGTLVHQGQTVPDGLVVISADAVVWSGPARDVPEQLARNAEPLSWGTSGEVIIAPGLVDQHHHGCFGMDFGSSDAATIRDTLPALYSTGTTSVVASLITADLQHLIERIELLAPLVREGLLAGVHLEGPFLAEGRCGAHDPALLRNPDQVELAPLLTAGEGVLRSITFAPELPGAETLTRTALENGLIPSVGHTQADFKTASAALRSTAEYLGSREVTRWTTGRRPTVTHLFNAMDPLHHRSPGTVAASLQAAARSEAVVELIADGTHMADDTAAAVFTMVGSRNIALTTDSMAAAGLGDGQYRLGALDVVVSGGEARLAQSPHAAAANSEQPPSIAGGTATLLSIVNRVVRTSVPLSEALQAATEVPAYALGLHSYEQNAHRPIGTLTPGAAADLLVLQVSEEGDLELLQVLRRGQSVRNPSM</sequence>
<dbReference type="SUPFAM" id="SSF51338">
    <property type="entry name" value="Composite domain of metallo-dependent hydrolases"/>
    <property type="match status" value="1"/>
</dbReference>
<evidence type="ECO:0000256" key="6">
    <source>
        <dbReference type="PIRSR" id="PIRSR038994-2"/>
    </source>
</evidence>
<feature type="binding site" evidence="6">
    <location>
        <begin position="241"/>
        <end position="242"/>
    </location>
    <ligand>
        <name>substrate</name>
    </ligand>
</feature>
<dbReference type="InterPro" id="IPR006680">
    <property type="entry name" value="Amidohydro-rel"/>
</dbReference>
<evidence type="ECO:0000256" key="2">
    <source>
        <dbReference type="ARBA" id="ARBA00022723"/>
    </source>
</evidence>